<dbReference type="AlphaFoldDB" id="A0AB34JM99"/>
<proteinExistence type="predicted"/>
<feature type="transmembrane region" description="Helical" evidence="2">
    <location>
        <begin position="161"/>
        <end position="185"/>
    </location>
</feature>
<gene>
    <name evidence="3" type="ORF">AB1Y20_021423</name>
</gene>
<dbReference type="EMBL" id="JBGBPQ010000007">
    <property type="protein sequence ID" value="KAL1521769.1"/>
    <property type="molecule type" value="Genomic_DNA"/>
</dbReference>
<reference evidence="3 4" key="1">
    <citation type="journal article" date="2024" name="Science">
        <title>Giant polyketide synthase enzymes in the biosynthesis of giant marine polyether toxins.</title>
        <authorList>
            <person name="Fallon T.R."/>
            <person name="Shende V.V."/>
            <person name="Wierzbicki I.H."/>
            <person name="Pendleton A.L."/>
            <person name="Watervoot N.F."/>
            <person name="Auber R.P."/>
            <person name="Gonzalez D.J."/>
            <person name="Wisecaver J.H."/>
            <person name="Moore B.S."/>
        </authorList>
    </citation>
    <scope>NUCLEOTIDE SEQUENCE [LARGE SCALE GENOMIC DNA]</scope>
    <source>
        <strain evidence="3 4">12B1</strain>
    </source>
</reference>
<keyword evidence="4" id="KW-1185">Reference proteome</keyword>
<feature type="compositionally biased region" description="Basic residues" evidence="1">
    <location>
        <begin position="79"/>
        <end position="88"/>
    </location>
</feature>
<name>A0AB34JM99_PRYPA</name>
<feature type="region of interest" description="Disordered" evidence="1">
    <location>
        <begin position="54"/>
        <end position="88"/>
    </location>
</feature>
<evidence type="ECO:0000256" key="1">
    <source>
        <dbReference type="SAM" id="MobiDB-lite"/>
    </source>
</evidence>
<feature type="compositionally biased region" description="Basic and acidic residues" evidence="1">
    <location>
        <begin position="54"/>
        <end position="64"/>
    </location>
</feature>
<feature type="transmembrane region" description="Helical" evidence="2">
    <location>
        <begin position="113"/>
        <end position="141"/>
    </location>
</feature>
<comment type="caution">
    <text evidence="3">The sequence shown here is derived from an EMBL/GenBank/DDBJ whole genome shotgun (WGS) entry which is preliminary data.</text>
</comment>
<accession>A0AB34JM99</accession>
<protein>
    <recommendedName>
        <fullName evidence="5">Transmembrane protein 107</fullName>
    </recommendedName>
</protein>
<keyword evidence="2" id="KW-0472">Membrane</keyword>
<evidence type="ECO:0000313" key="4">
    <source>
        <dbReference type="Proteomes" id="UP001515480"/>
    </source>
</evidence>
<evidence type="ECO:0008006" key="5">
    <source>
        <dbReference type="Google" id="ProtNLM"/>
    </source>
</evidence>
<keyword evidence="2" id="KW-0812">Transmembrane</keyword>
<sequence>MSHLPSIATPDGARFFAEWSGESLHDDLSNSPPSTFPIRQRLDEEFDKMSRIRDRRASGVKRGENTNTGADSHDAGRGTAKKGVKRPARKAPKLTELCADLSSDEETKIAQEAIVLFLPVAAAAVTTTGTVIALAVGILALVQAVLLETAMEVHAQQGAELLVIVLLELLLASCMVAEVLALMAATVGYDGATTLLGWNGPAGWWL</sequence>
<evidence type="ECO:0000313" key="3">
    <source>
        <dbReference type="EMBL" id="KAL1521769.1"/>
    </source>
</evidence>
<evidence type="ECO:0000256" key="2">
    <source>
        <dbReference type="SAM" id="Phobius"/>
    </source>
</evidence>
<organism evidence="3 4">
    <name type="scientific">Prymnesium parvum</name>
    <name type="common">Toxic golden alga</name>
    <dbReference type="NCBI Taxonomy" id="97485"/>
    <lineage>
        <taxon>Eukaryota</taxon>
        <taxon>Haptista</taxon>
        <taxon>Haptophyta</taxon>
        <taxon>Prymnesiophyceae</taxon>
        <taxon>Prymnesiales</taxon>
        <taxon>Prymnesiaceae</taxon>
        <taxon>Prymnesium</taxon>
    </lineage>
</organism>
<dbReference type="Proteomes" id="UP001515480">
    <property type="component" value="Unassembled WGS sequence"/>
</dbReference>
<keyword evidence="2" id="KW-1133">Transmembrane helix</keyword>